<gene>
    <name evidence="10" type="ordered locus">Mmc1_0271</name>
</gene>
<evidence type="ECO:0000256" key="3">
    <source>
        <dbReference type="ARBA" id="ARBA00016507"/>
    </source>
</evidence>
<feature type="region of interest" description="Disordered" evidence="8">
    <location>
        <begin position="499"/>
        <end position="524"/>
    </location>
</feature>
<accession>A0L4A5</accession>
<evidence type="ECO:0000259" key="9">
    <source>
        <dbReference type="Pfam" id="PF02108"/>
    </source>
</evidence>
<dbReference type="RefSeq" id="WP_011711970.1">
    <property type="nucleotide sequence ID" value="NC_008576.1"/>
</dbReference>
<evidence type="ECO:0000313" key="11">
    <source>
        <dbReference type="Proteomes" id="UP000002586"/>
    </source>
</evidence>
<name>A0L4A5_MAGMM</name>
<dbReference type="InterPro" id="IPR051472">
    <property type="entry name" value="T3SS_Stator/FliH"/>
</dbReference>
<dbReference type="eggNOG" id="COG1317">
    <property type="taxonomic scope" value="Bacteria"/>
</dbReference>
<dbReference type="EMBL" id="CP000471">
    <property type="protein sequence ID" value="ABK42798.1"/>
    <property type="molecule type" value="Genomic_DNA"/>
</dbReference>
<dbReference type="PANTHER" id="PTHR34982">
    <property type="entry name" value="YOP PROTEINS TRANSLOCATION PROTEIN L"/>
    <property type="match status" value="1"/>
</dbReference>
<comment type="similarity">
    <text evidence="2">Belongs to the FliH family.</text>
</comment>
<keyword evidence="11" id="KW-1185">Reference proteome</keyword>
<evidence type="ECO:0000256" key="5">
    <source>
        <dbReference type="ARBA" id="ARBA00022795"/>
    </source>
</evidence>
<keyword evidence="4" id="KW-0813">Transport</keyword>
<keyword evidence="5" id="KW-1005">Bacterial flagellum biogenesis</keyword>
<evidence type="ECO:0000256" key="6">
    <source>
        <dbReference type="ARBA" id="ARBA00022927"/>
    </source>
</evidence>
<dbReference type="Pfam" id="PF02108">
    <property type="entry name" value="FliH"/>
    <property type="match status" value="1"/>
</dbReference>
<protein>
    <recommendedName>
        <fullName evidence="3">Flagellar assembly protein FliH</fullName>
    </recommendedName>
</protein>
<evidence type="ECO:0000256" key="7">
    <source>
        <dbReference type="ARBA" id="ARBA00023225"/>
    </source>
</evidence>
<evidence type="ECO:0000313" key="10">
    <source>
        <dbReference type="EMBL" id="ABK42798.1"/>
    </source>
</evidence>
<dbReference type="HOGENOM" id="CLU_519532_0_0_5"/>
<organism evidence="10 11">
    <name type="scientific">Magnetococcus marinus (strain ATCC BAA-1437 / JCM 17883 / MC-1)</name>
    <dbReference type="NCBI Taxonomy" id="156889"/>
    <lineage>
        <taxon>Bacteria</taxon>
        <taxon>Pseudomonadati</taxon>
        <taxon>Pseudomonadota</taxon>
        <taxon>Magnetococcia</taxon>
        <taxon>Magnetococcales</taxon>
        <taxon>Magnetococcaceae</taxon>
        <taxon>Magnetococcus</taxon>
    </lineage>
</organism>
<dbReference type="Proteomes" id="UP000002586">
    <property type="component" value="Chromosome"/>
</dbReference>
<feature type="compositionally biased region" description="Acidic residues" evidence="8">
    <location>
        <begin position="502"/>
        <end position="524"/>
    </location>
</feature>
<keyword evidence="7" id="KW-1006">Bacterial flagellum protein export</keyword>
<evidence type="ECO:0000256" key="8">
    <source>
        <dbReference type="SAM" id="MobiDB-lite"/>
    </source>
</evidence>
<dbReference type="OrthoDB" id="8480773at2"/>
<sequence length="524" mass="56258">MSQKTHLYRDRSGLTVEGGFAALLKHEPDPMRGAFVGYLPNGKLPSLKVKEPEPIIDEVEAETRRDEALERELYQRVFAAAEQAGMEAGLRKMEEEMAARVPRLEGIIRDLDGLPQRVFAASEQFMVESCILLLQELLAHEVSVNVESLKARIHRLMREVATRDRMGIHLNPKDVELLGASASFEGLEIIGDPMVPQGTARLESNFGGIEDDISDRLAHMQNGIRAFLEERLEKPELYDAAVGAGEIALDEEEEVEQLDDLQEPDANDTTGATLAAMEAGGSDDTPEEVHEMTSLGEEVAEDLSTLIDESEAQEANAALDLLGGDITEENEGDEEDDDACIIGPGELSGMPKARPQQAAAELDELDEAAWDEEALTSGTTGATLAAMEAGAHGSKTPAEAAALTQMGEGVEEDLSALLDDDVGDDEPDVLADVDEVADEEEEYGTGATLAALEAGALGSATPAEAAALTQIGEDVEQDLAALLDADEQDAMDDIAQMLADQGSDEDQDALFEGLLDEEDKEFQP</sequence>
<dbReference type="InterPro" id="IPR018035">
    <property type="entry name" value="Flagellar_FliH/T3SS_HrpE"/>
</dbReference>
<dbReference type="AlphaFoldDB" id="A0L4A5"/>
<dbReference type="STRING" id="156889.Mmc1_0271"/>
<feature type="domain" description="Flagellar assembly protein FliH/Type III secretion system HrpE" evidence="9">
    <location>
        <begin position="103"/>
        <end position="219"/>
    </location>
</feature>
<dbReference type="GO" id="GO:0015031">
    <property type="term" value="P:protein transport"/>
    <property type="evidence" value="ECO:0007669"/>
    <property type="project" value="UniProtKB-KW"/>
</dbReference>
<dbReference type="PANTHER" id="PTHR34982:SF1">
    <property type="entry name" value="FLAGELLAR ASSEMBLY PROTEIN FLIH"/>
    <property type="match status" value="1"/>
</dbReference>
<evidence type="ECO:0000256" key="4">
    <source>
        <dbReference type="ARBA" id="ARBA00022448"/>
    </source>
</evidence>
<proteinExistence type="inferred from homology"/>
<evidence type="ECO:0000256" key="1">
    <source>
        <dbReference type="ARBA" id="ARBA00003041"/>
    </source>
</evidence>
<keyword evidence="6" id="KW-0653">Protein transport</keyword>
<dbReference type="GO" id="GO:0044781">
    <property type="term" value="P:bacterial-type flagellum organization"/>
    <property type="evidence" value="ECO:0007669"/>
    <property type="project" value="UniProtKB-KW"/>
</dbReference>
<evidence type="ECO:0000256" key="2">
    <source>
        <dbReference type="ARBA" id="ARBA00006602"/>
    </source>
</evidence>
<comment type="function">
    <text evidence="1">Needed for flagellar regrowth and assembly.</text>
</comment>
<dbReference type="GO" id="GO:0005829">
    <property type="term" value="C:cytosol"/>
    <property type="evidence" value="ECO:0007669"/>
    <property type="project" value="TreeGrafter"/>
</dbReference>
<reference evidence="10 11" key="2">
    <citation type="journal article" date="2012" name="Int. J. Syst. Evol. Microbiol.">
        <title>Magnetococcus marinus gen. nov., sp. nov., a marine, magnetotactic bacterium that represents a novel lineage (Magnetococcaceae fam. nov.; Magnetococcales ord. nov.) at the base of the Alphaproteobacteria.</title>
        <authorList>
            <person name="Bazylinski D.A."/>
            <person name="Williams T.J."/>
            <person name="Lefevre C.T."/>
            <person name="Berg R.J."/>
            <person name="Zhang C.L."/>
            <person name="Bowser S.S."/>
            <person name="Dean A.J."/>
            <person name="Beveridge T.J."/>
        </authorList>
    </citation>
    <scope>NUCLEOTIDE SEQUENCE [LARGE SCALE GENOMIC DNA]</scope>
    <source>
        <strain evidence="11">ATCC BAA-1437 / JCM 17883 / MC-1</strain>
    </source>
</reference>
<dbReference type="KEGG" id="mgm:Mmc1_0271"/>
<reference evidence="11" key="1">
    <citation type="journal article" date="2009" name="Appl. Environ. Microbiol.">
        <title>Complete genome sequence of the chemolithoautotrophic marine magnetotactic coccus strain MC-1.</title>
        <authorList>
            <person name="Schubbe S."/>
            <person name="Williams T.J."/>
            <person name="Xie G."/>
            <person name="Kiss H.E."/>
            <person name="Brettin T.S."/>
            <person name="Martinez D."/>
            <person name="Ross C.A."/>
            <person name="Schuler D."/>
            <person name="Cox B.L."/>
            <person name="Nealson K.H."/>
            <person name="Bazylinski D.A."/>
        </authorList>
    </citation>
    <scope>NUCLEOTIDE SEQUENCE [LARGE SCALE GENOMIC DNA]</scope>
    <source>
        <strain evidence="11">ATCC BAA-1437 / JCM 17883 / MC-1</strain>
    </source>
</reference>